<organism evidence="9 10">
    <name type="scientific">Scyliorhinus torazame</name>
    <name type="common">Cloudy catshark</name>
    <name type="synonym">Catulus torazame</name>
    <dbReference type="NCBI Taxonomy" id="75743"/>
    <lineage>
        <taxon>Eukaryota</taxon>
        <taxon>Metazoa</taxon>
        <taxon>Chordata</taxon>
        <taxon>Craniata</taxon>
        <taxon>Vertebrata</taxon>
        <taxon>Chondrichthyes</taxon>
        <taxon>Elasmobranchii</taxon>
        <taxon>Galeomorphii</taxon>
        <taxon>Galeoidea</taxon>
        <taxon>Carcharhiniformes</taxon>
        <taxon>Scyliorhinidae</taxon>
        <taxon>Scyliorhinus</taxon>
    </lineage>
</organism>
<dbReference type="InterPro" id="IPR023302">
    <property type="entry name" value="Pept_S9A_N"/>
</dbReference>
<feature type="domain" description="Peptidase S9 prolyl oligopeptidase catalytic" evidence="7">
    <location>
        <begin position="482"/>
        <end position="705"/>
    </location>
</feature>
<dbReference type="Pfam" id="PF00326">
    <property type="entry name" value="Peptidase_S9"/>
    <property type="match status" value="1"/>
</dbReference>
<dbReference type="FunFam" id="3.40.50.1820:FF:000050">
    <property type="entry name" value="prolyl endopeptidase-like isoform X2"/>
    <property type="match status" value="1"/>
</dbReference>
<sequence length="713" mass="81201">MRRVVSLAIRHLSRCPAAAAPCALFSNPAATLSGSCSDPSLVRNHHNLETGGHKLSPGSNDQELLEAELKYCKSKSHKYSKLEDWFKKRLEAMCNKYVSNSSSPVVEINGLEYFEEDGCIFRKLQNSDQVPEVVLCLDQLQFLQTKDAQFQQIRVSPNQKYLASSVRILSDESTCVVVKLGPKPEVMHVLPRAFSFEWGTDDSLFYACLENLQSHQVYRLLLEDTRTISELVYKENDPRFFVELTCTKDGRFVAINCNSKNSSEVWLFDRLYVMDSPKNVQKRVPGIIYHVEHWRNELYILTNFGSTKEYRLMKAPVSSPGMKNWQMVYAVKEKTKLIDMELFKDHCIMMLKCYGHLYLQVFSLNEPKAVKCIQLPPWACAIESEGNLKCEANKFSFWLSSPVQPPVNLLYSIEDNELYIQEDESKPMITRDCKVTRLKAPSMDGTLVPITVFHKETLNQMNKKTLLVHVYGAYGMDLNVDFKPEQMVLLEDGWILAYCHVRGGGELGLRWHKASRLDKKCVGIEDLEACLRHLHRMGYSNPSQTALTSNSAGGVLAGSLCNVSPGSIRVVVLRAPFLDVLNTMLDPLLPLTIEEQEEWGDPLSDQNLLKYIQAYCPYQNIKPQKYPSVFITAYQDDKRVPLSGLLRYTRKLRNAAAVNACNTMDELPDIILDIQPGGDHFGPSDWEESIYEVARHYAFLYKQLELGVQSVHE</sequence>
<dbReference type="GO" id="GO:0006508">
    <property type="term" value="P:proteolysis"/>
    <property type="evidence" value="ECO:0007669"/>
    <property type="project" value="UniProtKB-KW"/>
</dbReference>
<dbReference type="SUPFAM" id="SSF50993">
    <property type="entry name" value="Peptidase/esterase 'gauge' domain"/>
    <property type="match status" value="1"/>
</dbReference>
<evidence type="ECO:0000256" key="5">
    <source>
        <dbReference type="ARBA" id="ARBA00045448"/>
    </source>
</evidence>
<dbReference type="Gene3D" id="2.130.10.120">
    <property type="entry name" value="Prolyl oligopeptidase, N-terminal domain"/>
    <property type="match status" value="1"/>
</dbReference>
<dbReference type="PANTHER" id="PTHR11757">
    <property type="entry name" value="PROTEASE FAMILY S9A OLIGOPEPTIDASE"/>
    <property type="match status" value="1"/>
</dbReference>
<reference evidence="9 10" key="1">
    <citation type="journal article" date="2018" name="Nat. Ecol. Evol.">
        <title>Shark genomes provide insights into elasmobranch evolution and the origin of vertebrates.</title>
        <authorList>
            <person name="Hara Y"/>
            <person name="Yamaguchi K"/>
            <person name="Onimaru K"/>
            <person name="Kadota M"/>
            <person name="Koyanagi M"/>
            <person name="Keeley SD"/>
            <person name="Tatsumi K"/>
            <person name="Tanaka K"/>
            <person name="Motone F"/>
            <person name="Kageyama Y"/>
            <person name="Nozu R"/>
            <person name="Adachi N"/>
            <person name="Nishimura O"/>
            <person name="Nakagawa R"/>
            <person name="Tanegashima C"/>
            <person name="Kiyatake I"/>
            <person name="Matsumoto R"/>
            <person name="Murakumo K"/>
            <person name="Nishida K"/>
            <person name="Terakita A"/>
            <person name="Kuratani S"/>
            <person name="Sato K"/>
            <person name="Hyodo S Kuraku.S."/>
        </authorList>
    </citation>
    <scope>NUCLEOTIDE SEQUENCE [LARGE SCALE GENOMIC DNA]</scope>
</reference>
<dbReference type="InterPro" id="IPR001375">
    <property type="entry name" value="Peptidase_S9_cat"/>
</dbReference>
<dbReference type="EC" id="3.4.21.-" evidence="6"/>
<dbReference type="SUPFAM" id="SSF53474">
    <property type="entry name" value="alpha/beta-Hydrolases"/>
    <property type="match status" value="1"/>
</dbReference>
<proteinExistence type="inferred from homology"/>
<comment type="caution">
    <text evidence="9">The sequence shown here is derived from an EMBL/GenBank/DDBJ whole genome shotgun (WGS) entry which is preliminary data.</text>
</comment>
<dbReference type="Gene3D" id="3.40.50.1820">
    <property type="entry name" value="alpha/beta hydrolase"/>
    <property type="match status" value="1"/>
</dbReference>
<dbReference type="Proteomes" id="UP000288216">
    <property type="component" value="Unassembled WGS sequence"/>
</dbReference>
<accession>A0A401PJT1</accession>
<evidence type="ECO:0000256" key="3">
    <source>
        <dbReference type="ARBA" id="ARBA00022801"/>
    </source>
</evidence>
<dbReference type="OrthoDB" id="248387at2759"/>
<evidence type="ECO:0000256" key="6">
    <source>
        <dbReference type="RuleBase" id="RU368024"/>
    </source>
</evidence>
<dbReference type="Pfam" id="PF02897">
    <property type="entry name" value="Peptidase_S9_N"/>
    <property type="match status" value="1"/>
</dbReference>
<dbReference type="PRINTS" id="PR00862">
    <property type="entry name" value="PROLIGOPTASE"/>
</dbReference>
<gene>
    <name evidence="9" type="ORF">scyTo_0002500</name>
</gene>
<keyword evidence="10" id="KW-1185">Reference proteome</keyword>
<evidence type="ECO:0000256" key="1">
    <source>
        <dbReference type="ARBA" id="ARBA00005228"/>
    </source>
</evidence>
<comment type="similarity">
    <text evidence="1 6">Belongs to the peptidase S9A family.</text>
</comment>
<dbReference type="EMBL" id="BFAA01000629">
    <property type="protein sequence ID" value="GCB73361.1"/>
    <property type="molecule type" value="Genomic_DNA"/>
</dbReference>
<evidence type="ECO:0000259" key="8">
    <source>
        <dbReference type="Pfam" id="PF02897"/>
    </source>
</evidence>
<dbReference type="InterPro" id="IPR002470">
    <property type="entry name" value="Peptidase_S9A"/>
</dbReference>
<keyword evidence="2 6" id="KW-0645">Protease</keyword>
<feature type="domain" description="Peptidase S9A N-terminal" evidence="8">
    <location>
        <begin position="63"/>
        <end position="417"/>
    </location>
</feature>
<dbReference type="InterPro" id="IPR029058">
    <property type="entry name" value="AB_hydrolase_fold"/>
</dbReference>
<evidence type="ECO:0000256" key="2">
    <source>
        <dbReference type="ARBA" id="ARBA00022670"/>
    </source>
</evidence>
<protein>
    <recommendedName>
        <fullName evidence="6">Prolyl endopeptidase</fullName>
        <ecNumber evidence="6">3.4.21.-</ecNumber>
    </recommendedName>
</protein>
<evidence type="ECO:0000259" key="7">
    <source>
        <dbReference type="Pfam" id="PF00326"/>
    </source>
</evidence>
<dbReference type="OMA" id="LINCNSK"/>
<dbReference type="GO" id="GO:0005856">
    <property type="term" value="C:cytoskeleton"/>
    <property type="evidence" value="ECO:0007669"/>
    <property type="project" value="TreeGrafter"/>
</dbReference>
<keyword evidence="3 6" id="KW-0378">Hydrolase</keyword>
<name>A0A401PJT1_SCYTO</name>
<evidence type="ECO:0000313" key="9">
    <source>
        <dbReference type="EMBL" id="GCB73361.1"/>
    </source>
</evidence>
<comment type="function">
    <text evidence="5">Serine peptidase whose precise substrate specificity remains unclear. Does not cleave peptides after a arginine or lysine residue. Regulates trans-Golgi network morphology and sorting by regulating the membrane binding of the AP-1 complex. May play a role in the regulation of synaptic vesicle exocytosis.</text>
</comment>
<evidence type="ECO:0000313" key="10">
    <source>
        <dbReference type="Proteomes" id="UP000288216"/>
    </source>
</evidence>
<dbReference type="GO" id="GO:0005794">
    <property type="term" value="C:Golgi apparatus"/>
    <property type="evidence" value="ECO:0007669"/>
    <property type="project" value="TreeGrafter"/>
</dbReference>
<evidence type="ECO:0000256" key="4">
    <source>
        <dbReference type="ARBA" id="ARBA00022825"/>
    </source>
</evidence>
<dbReference type="STRING" id="75743.A0A401PJT1"/>
<dbReference type="GO" id="GO:0004252">
    <property type="term" value="F:serine-type endopeptidase activity"/>
    <property type="evidence" value="ECO:0007669"/>
    <property type="project" value="UniProtKB-UniRule"/>
</dbReference>
<dbReference type="AlphaFoldDB" id="A0A401PJT1"/>
<keyword evidence="4 6" id="KW-0720">Serine protease</keyword>
<dbReference type="InterPro" id="IPR051543">
    <property type="entry name" value="Serine_Peptidase_S9A"/>
</dbReference>
<dbReference type="PANTHER" id="PTHR11757:SF19">
    <property type="entry name" value="PROLYL ENDOPEPTIDASE-LIKE"/>
    <property type="match status" value="1"/>
</dbReference>